<dbReference type="PANTHER" id="PTHR36984">
    <property type="entry name" value="CRISPR-ASSOCIATED ENDORIBONUCLEASE CAS6 1"/>
    <property type="match status" value="1"/>
</dbReference>
<dbReference type="Gene3D" id="3.30.70.1890">
    <property type="match status" value="1"/>
</dbReference>
<dbReference type="Pfam" id="PF01881">
    <property type="entry name" value="Cas_Cas6_C"/>
    <property type="match status" value="1"/>
</dbReference>
<dbReference type="GO" id="GO:0016788">
    <property type="term" value="F:hydrolase activity, acting on ester bonds"/>
    <property type="evidence" value="ECO:0007669"/>
    <property type="project" value="InterPro"/>
</dbReference>
<reference evidence="5" key="1">
    <citation type="journal article" date="2023" name="Comput. Struct. Biotechnol. J.">
        <title>Discovery of a novel marine Bacteroidetes with a rich repertoire of carbohydrate-active enzymes.</title>
        <authorList>
            <person name="Chen B."/>
            <person name="Liu G."/>
            <person name="Chen Q."/>
            <person name="Wang H."/>
            <person name="Liu L."/>
            <person name="Tang K."/>
        </authorList>
    </citation>
    <scope>NUCLEOTIDE SEQUENCE</scope>
    <source>
        <strain evidence="5">TK19036</strain>
    </source>
</reference>
<evidence type="ECO:0000256" key="3">
    <source>
        <dbReference type="ARBA" id="ARBA00023118"/>
    </source>
</evidence>
<dbReference type="CDD" id="cd21140">
    <property type="entry name" value="Cas6_I-like"/>
    <property type="match status" value="1"/>
</dbReference>
<dbReference type="EMBL" id="CP120682">
    <property type="protein sequence ID" value="WKN38102.1"/>
    <property type="molecule type" value="Genomic_DNA"/>
</dbReference>
<dbReference type="InterPro" id="IPR049435">
    <property type="entry name" value="Cas_Cas6_C"/>
</dbReference>
<dbReference type="Gene3D" id="3.30.70.1900">
    <property type="match status" value="1"/>
</dbReference>
<dbReference type="InterPro" id="IPR045747">
    <property type="entry name" value="CRISPR-assoc_prot_Cas6_N_sf"/>
</dbReference>
<feature type="domain" description="CRISPR associated protein Cas6 C-terminal" evidence="4">
    <location>
        <begin position="115"/>
        <end position="249"/>
    </location>
</feature>
<sequence>MRVRIVFILKNKGSFVPFHHQYLLAQLIKGILVRGGEERFINTNVYNFSGLKGQTKISRNGLHFYSSRVTLVFSATSRELIDYFLKHLFSFPQIDVGTMMLIPEGVEAEEYPELGDVMKFVCISPLVLVKPSFNDDRGKRFILPTTDTFSDLLYESLMIRMESSEQFTPEEMEQFYKFQLVPDKNYLIRIREQQKKFARIYPLYDQDVKYEVRGYTFPFTLYAAPEVQEFIFTNGLGLYTHKGFGMLDIAGADPGKKTSKYEFDTSLTYQSNR</sequence>
<evidence type="ECO:0000259" key="4">
    <source>
        <dbReference type="Pfam" id="PF01881"/>
    </source>
</evidence>
<evidence type="ECO:0000313" key="5">
    <source>
        <dbReference type="EMBL" id="WKN38102.1"/>
    </source>
</evidence>
<accession>A0AA49GPF1</accession>
<evidence type="ECO:0000256" key="2">
    <source>
        <dbReference type="ARBA" id="ARBA00022884"/>
    </source>
</evidence>
<organism evidence="5">
    <name type="scientific">Roseihalotalea indica</name>
    <dbReference type="NCBI Taxonomy" id="2867963"/>
    <lineage>
        <taxon>Bacteria</taxon>
        <taxon>Pseudomonadati</taxon>
        <taxon>Bacteroidota</taxon>
        <taxon>Cytophagia</taxon>
        <taxon>Cytophagales</taxon>
        <taxon>Catalimonadaceae</taxon>
        <taxon>Roseihalotalea</taxon>
    </lineage>
</organism>
<gene>
    <name evidence="5" type="ORF">K4G66_05225</name>
</gene>
<evidence type="ECO:0000256" key="1">
    <source>
        <dbReference type="ARBA" id="ARBA00005937"/>
    </source>
</evidence>
<reference evidence="5" key="2">
    <citation type="journal article" date="2024" name="Antonie Van Leeuwenhoek">
        <title>Roseihalotalea indica gen. nov., sp. nov., a halophilic Bacteroidetes from mesopelagic Southwest Indian Ocean with higher carbohydrate metabolic potential.</title>
        <authorList>
            <person name="Chen B."/>
            <person name="Zhang M."/>
            <person name="Lin D."/>
            <person name="Ye J."/>
            <person name="Tang K."/>
        </authorList>
    </citation>
    <scope>NUCLEOTIDE SEQUENCE</scope>
    <source>
        <strain evidence="5">TK19036</strain>
    </source>
</reference>
<dbReference type="GO" id="GO:0003723">
    <property type="term" value="F:RNA binding"/>
    <property type="evidence" value="ECO:0007669"/>
    <property type="project" value="UniProtKB-KW"/>
</dbReference>
<keyword evidence="2" id="KW-0694">RNA-binding</keyword>
<comment type="similarity">
    <text evidence="1">Belongs to the CRISPR-associated protein Cas6/Cse3/CasE family.</text>
</comment>
<name>A0AA49GPF1_9BACT</name>
<dbReference type="InterPro" id="IPR010156">
    <property type="entry name" value="CRISPR-assoc_prot_Cas6"/>
</dbReference>
<keyword evidence="3" id="KW-0051">Antiviral defense</keyword>
<dbReference type="GO" id="GO:0051607">
    <property type="term" value="P:defense response to virus"/>
    <property type="evidence" value="ECO:0007669"/>
    <property type="project" value="UniProtKB-KW"/>
</dbReference>
<dbReference type="AlphaFoldDB" id="A0AA49GPF1"/>
<dbReference type="PANTHER" id="PTHR36984:SF1">
    <property type="entry name" value="CRISPR-ASSOCIATED ENDORIBONUCLEASE CAS6 1"/>
    <property type="match status" value="1"/>
</dbReference>
<proteinExistence type="inferred from homology"/>
<protein>
    <submittedName>
        <fullName evidence="5">CRISPR-associated endoribonuclease Cas6</fullName>
    </submittedName>
</protein>